<evidence type="ECO:0000313" key="2">
    <source>
        <dbReference type="EMBL" id="KAI7801342.1"/>
    </source>
</evidence>
<comment type="caution">
    <text evidence="2">The sequence shown here is derived from an EMBL/GenBank/DDBJ whole genome shotgun (WGS) entry which is preliminary data.</text>
</comment>
<name>A0A9W7TPZ8_TRIRA</name>
<dbReference type="EMBL" id="JAFHDT010000013">
    <property type="protein sequence ID" value="KAI7801342.1"/>
    <property type="molecule type" value="Genomic_DNA"/>
</dbReference>
<evidence type="ECO:0000313" key="3">
    <source>
        <dbReference type="Proteomes" id="UP001059041"/>
    </source>
</evidence>
<accession>A0A9W7TPZ8</accession>
<proteinExistence type="predicted"/>
<feature type="region of interest" description="Disordered" evidence="1">
    <location>
        <begin position="41"/>
        <end position="60"/>
    </location>
</feature>
<feature type="region of interest" description="Disordered" evidence="1">
    <location>
        <begin position="95"/>
        <end position="170"/>
    </location>
</feature>
<dbReference type="AlphaFoldDB" id="A0A9W7TPZ8"/>
<organism evidence="2 3">
    <name type="scientific">Triplophysa rosa</name>
    <name type="common">Cave loach</name>
    <dbReference type="NCBI Taxonomy" id="992332"/>
    <lineage>
        <taxon>Eukaryota</taxon>
        <taxon>Metazoa</taxon>
        <taxon>Chordata</taxon>
        <taxon>Craniata</taxon>
        <taxon>Vertebrata</taxon>
        <taxon>Euteleostomi</taxon>
        <taxon>Actinopterygii</taxon>
        <taxon>Neopterygii</taxon>
        <taxon>Teleostei</taxon>
        <taxon>Ostariophysi</taxon>
        <taxon>Cypriniformes</taxon>
        <taxon>Nemacheilidae</taxon>
        <taxon>Triplophysa</taxon>
    </lineage>
</organism>
<sequence>MPNVHLVHHSTLNIDNLHDHIHLRKDSVNVFAKNLKDVALGRTPGSPLKNNKESSNPQQKTRFLQTSPHGVFSPNPDERYFPVPWRLHQQQPMSQNFHPVPLYPHPEQQQPSFRPSHPHHPVPHHRQQHQDLVPPHQPRKKEPLLRKAPRMEQMSAPQPNPHKSERPEQLNYASALKGQKDTESTNLREFKDMLNLICTRLMDKQSGTWPTGMIREWGSIWNFRSTVERPGGTQYPLAGAPRFPVLLAATVASGGGRTRGRRLGVPSTQNYLRSPRVRQSGPAGAASIQSGVQSAVQCYVQPGAARI</sequence>
<evidence type="ECO:0000256" key="1">
    <source>
        <dbReference type="SAM" id="MobiDB-lite"/>
    </source>
</evidence>
<protein>
    <submittedName>
        <fullName evidence="2">Uncharacterized protein</fullName>
    </submittedName>
</protein>
<reference evidence="2" key="1">
    <citation type="submission" date="2021-02" db="EMBL/GenBank/DDBJ databases">
        <title>Comparative genomics reveals that relaxation of natural selection precedes convergent phenotypic evolution of cavefish.</title>
        <authorList>
            <person name="Peng Z."/>
        </authorList>
    </citation>
    <scope>NUCLEOTIDE SEQUENCE</scope>
    <source>
        <tissue evidence="2">Muscle</tissue>
    </source>
</reference>
<dbReference type="Proteomes" id="UP001059041">
    <property type="component" value="Linkage Group LG13"/>
</dbReference>
<keyword evidence="3" id="KW-1185">Reference proteome</keyword>
<feature type="compositionally biased region" description="Basic residues" evidence="1">
    <location>
        <begin position="116"/>
        <end position="127"/>
    </location>
</feature>
<gene>
    <name evidence="2" type="ORF">IRJ41_007499</name>
</gene>